<dbReference type="KEGG" id="acan:ACA1_155580"/>
<feature type="transmembrane region" description="Helical" evidence="11">
    <location>
        <begin position="431"/>
        <end position="449"/>
    </location>
</feature>
<evidence type="ECO:0000256" key="9">
    <source>
        <dbReference type="ARBA" id="ARBA00023316"/>
    </source>
</evidence>
<feature type="transmembrane region" description="Helical" evidence="11">
    <location>
        <begin position="694"/>
        <end position="719"/>
    </location>
</feature>
<feature type="region of interest" description="Disordered" evidence="10">
    <location>
        <begin position="1"/>
        <end position="93"/>
    </location>
</feature>
<organism evidence="12 13">
    <name type="scientific">Acanthamoeba castellanii (strain ATCC 30010 / Neff)</name>
    <dbReference type="NCBI Taxonomy" id="1257118"/>
    <lineage>
        <taxon>Eukaryota</taxon>
        <taxon>Amoebozoa</taxon>
        <taxon>Discosea</taxon>
        <taxon>Longamoebia</taxon>
        <taxon>Centramoebida</taxon>
        <taxon>Acanthamoebidae</taxon>
        <taxon>Acanthamoeba</taxon>
    </lineage>
</organism>
<dbReference type="PANTHER" id="PTHR22914:SF9">
    <property type="entry name" value="CHITIN SYNTHASE 1"/>
    <property type="match status" value="1"/>
</dbReference>
<evidence type="ECO:0000256" key="5">
    <source>
        <dbReference type="ARBA" id="ARBA00022679"/>
    </source>
</evidence>
<dbReference type="GO" id="GO:0005886">
    <property type="term" value="C:plasma membrane"/>
    <property type="evidence" value="ECO:0007669"/>
    <property type="project" value="UniProtKB-SubCell"/>
</dbReference>
<keyword evidence="3" id="KW-1003">Cell membrane</keyword>
<keyword evidence="8 11" id="KW-0472">Membrane</keyword>
<keyword evidence="4" id="KW-0328">Glycosyltransferase</keyword>
<evidence type="ECO:0000256" key="7">
    <source>
        <dbReference type="ARBA" id="ARBA00022989"/>
    </source>
</evidence>
<evidence type="ECO:0000313" key="12">
    <source>
        <dbReference type="EMBL" id="ELR18601.1"/>
    </source>
</evidence>
<dbReference type="RefSeq" id="XP_004340640.1">
    <property type="nucleotide sequence ID" value="XM_004340592.1"/>
</dbReference>
<dbReference type="VEuPathDB" id="AmoebaDB:ACA1_155580"/>
<dbReference type="PANTHER" id="PTHR22914">
    <property type="entry name" value="CHITIN SYNTHASE"/>
    <property type="match status" value="1"/>
</dbReference>
<feature type="transmembrane region" description="Helical" evidence="11">
    <location>
        <begin position="461"/>
        <end position="484"/>
    </location>
</feature>
<gene>
    <name evidence="12" type="ORF">ACA1_155580</name>
</gene>
<feature type="transmembrane region" description="Helical" evidence="11">
    <location>
        <begin position="504"/>
        <end position="523"/>
    </location>
</feature>
<dbReference type="Pfam" id="PF01644">
    <property type="entry name" value="Chitin_synth_1"/>
    <property type="match status" value="1"/>
</dbReference>
<dbReference type="GO" id="GO:0071555">
    <property type="term" value="P:cell wall organization"/>
    <property type="evidence" value="ECO:0007669"/>
    <property type="project" value="UniProtKB-KW"/>
</dbReference>
<dbReference type="SUPFAM" id="SSF53448">
    <property type="entry name" value="Nucleotide-diphospho-sugar transferases"/>
    <property type="match status" value="1"/>
</dbReference>
<feature type="transmembrane region" description="Helical" evidence="11">
    <location>
        <begin position="578"/>
        <end position="601"/>
    </location>
</feature>
<feature type="compositionally biased region" description="Low complexity" evidence="10">
    <location>
        <begin position="69"/>
        <end position="82"/>
    </location>
</feature>
<feature type="transmembrane region" description="Helical" evidence="11">
    <location>
        <begin position="608"/>
        <end position="627"/>
    </location>
</feature>
<dbReference type="AlphaFoldDB" id="L8H2L7"/>
<evidence type="ECO:0000256" key="2">
    <source>
        <dbReference type="ARBA" id="ARBA00012543"/>
    </source>
</evidence>
<dbReference type="GeneID" id="14919340"/>
<feature type="compositionally biased region" description="Basic and acidic residues" evidence="10">
    <location>
        <begin position="25"/>
        <end position="38"/>
    </location>
</feature>
<comment type="subcellular location">
    <subcellularLocation>
        <location evidence="1">Cell membrane</location>
        <topology evidence="1">Multi-pass membrane protein</topology>
    </subcellularLocation>
</comment>
<dbReference type="InterPro" id="IPR004835">
    <property type="entry name" value="Chitin_synth"/>
</dbReference>
<name>L8H2L7_ACACF</name>
<dbReference type="InterPro" id="IPR029044">
    <property type="entry name" value="Nucleotide-diphossugar_trans"/>
</dbReference>
<proteinExistence type="predicted"/>
<keyword evidence="7 11" id="KW-1133">Transmembrane helix</keyword>
<dbReference type="GO" id="GO:0006031">
    <property type="term" value="P:chitin biosynthetic process"/>
    <property type="evidence" value="ECO:0007669"/>
    <property type="project" value="TreeGrafter"/>
</dbReference>
<keyword evidence="6 11" id="KW-0812">Transmembrane</keyword>
<keyword evidence="5" id="KW-0808">Transferase</keyword>
<dbReference type="EMBL" id="KB007951">
    <property type="protein sequence ID" value="ELR18601.1"/>
    <property type="molecule type" value="Genomic_DNA"/>
</dbReference>
<sequence length="770" mass="86765">MEGDADYINQQDHDLEASTSAELEISNRRGNGDSRKTIQETLEWLRSGLKNMRSGQPKSIGFFNEKTPTRAPSPTSSSSSSRTRTRYFSDRTTTEHCQTDIATVITLYNEESEEAERTVESLANQSFHPDTKHAIVLICDGIEKMSSSMKRFLISLFPNLPDLEHLLTDHSDNLLQVMASPGQSAEQSELLRLKKDLTSIVAGDNGDREQGQVHLTFVVQNLTLSGARRPIEVKLPKSGRQVRMDMSLILKLDNRAFADDLKAEMVFASDVGTLYKKSCLPELKRYLDRHADVSAVTGRQRGCEDESWYSLDRWYRNAQCYDYESSFASFMAAFHMAGMLPVIPGPCGLYRRQDMAVPGGPWDYYFETVHTPPENQDITMGNLLLAEDRVLCWAAALKTRERRYTAIVPRAVFYFAAETQLKTLAFQRRRWINGTVAGYIYLALRNPALIFDSPHTWFTKWFLWLLVMCQLLMFAVVAISPALFLITLDLSLEIISNALSADSAAYSTILFVIAIGTYLWFMIGHHLKSRFIAFLFYLKMCIHALTIIASVAAAVITLSRMEYFRMSWSSLHETEGPLAMAILLALLPVVISITTGGNSFFLMIRCFVHYYLFLPTLVATFGAYSFARTFDLSWGNRPPSQIKAEASTSGESEDALIKAKEKLREQSQATCGLIVMANVLLMLVVLMSRHVAAFFLLLGGLVFIWSAIQMVLSFVWYVYWSIKSGTNWLWNGLVYLLCCCCPHRTKGYAEEYAVIGEGALTVAPIISSQE</sequence>
<reference evidence="12 13" key="1">
    <citation type="journal article" date="2013" name="Genome Biol.">
        <title>Genome of Acanthamoeba castellanii highlights extensive lateral gene transfer and early evolution of tyrosine kinase signaling.</title>
        <authorList>
            <person name="Clarke M."/>
            <person name="Lohan A.J."/>
            <person name="Liu B."/>
            <person name="Lagkouvardos I."/>
            <person name="Roy S."/>
            <person name="Zafar N."/>
            <person name="Bertelli C."/>
            <person name="Schilde C."/>
            <person name="Kianianmomeni A."/>
            <person name="Burglin T.R."/>
            <person name="Frech C."/>
            <person name="Turcotte B."/>
            <person name="Kopec K.O."/>
            <person name="Synnott J.M."/>
            <person name="Choo C."/>
            <person name="Paponov I."/>
            <person name="Finkler A."/>
            <person name="Soon Heng Tan C."/>
            <person name="Hutchins A.P."/>
            <person name="Weinmeier T."/>
            <person name="Rattei T."/>
            <person name="Chu J.S."/>
            <person name="Gimenez G."/>
            <person name="Irimia M."/>
            <person name="Rigden D.J."/>
            <person name="Fitzpatrick D.A."/>
            <person name="Lorenzo-Morales J."/>
            <person name="Bateman A."/>
            <person name="Chiu C.H."/>
            <person name="Tang P."/>
            <person name="Hegemann P."/>
            <person name="Fromm H."/>
            <person name="Raoult D."/>
            <person name="Greub G."/>
            <person name="Miranda-Saavedra D."/>
            <person name="Chen N."/>
            <person name="Nash P."/>
            <person name="Ginger M.L."/>
            <person name="Horn M."/>
            <person name="Schaap P."/>
            <person name="Caler L."/>
            <person name="Loftus B."/>
        </authorList>
    </citation>
    <scope>NUCLEOTIDE SEQUENCE [LARGE SCALE GENOMIC DNA]</scope>
    <source>
        <strain evidence="12 13">Neff</strain>
    </source>
</reference>
<evidence type="ECO:0000256" key="8">
    <source>
        <dbReference type="ARBA" id="ARBA00023136"/>
    </source>
</evidence>
<evidence type="ECO:0000256" key="4">
    <source>
        <dbReference type="ARBA" id="ARBA00022676"/>
    </source>
</evidence>
<keyword evidence="13" id="KW-1185">Reference proteome</keyword>
<dbReference type="STRING" id="1257118.L8H2L7"/>
<accession>L8H2L7</accession>
<dbReference type="GO" id="GO:0004100">
    <property type="term" value="F:chitin synthase activity"/>
    <property type="evidence" value="ECO:0007669"/>
    <property type="project" value="UniProtKB-EC"/>
</dbReference>
<evidence type="ECO:0000256" key="3">
    <source>
        <dbReference type="ARBA" id="ARBA00022475"/>
    </source>
</evidence>
<dbReference type="OMA" id="TAWYFKI"/>
<dbReference type="OrthoDB" id="26569at2759"/>
<evidence type="ECO:0000256" key="1">
    <source>
        <dbReference type="ARBA" id="ARBA00004651"/>
    </source>
</evidence>
<dbReference type="Proteomes" id="UP000011083">
    <property type="component" value="Unassembled WGS sequence"/>
</dbReference>
<keyword evidence="9" id="KW-0961">Cell wall biogenesis/degradation</keyword>
<feature type="transmembrane region" description="Helical" evidence="11">
    <location>
        <begin position="667"/>
        <end position="687"/>
    </location>
</feature>
<evidence type="ECO:0000313" key="13">
    <source>
        <dbReference type="Proteomes" id="UP000011083"/>
    </source>
</evidence>
<evidence type="ECO:0000256" key="11">
    <source>
        <dbReference type="SAM" id="Phobius"/>
    </source>
</evidence>
<dbReference type="EC" id="2.4.1.16" evidence="2"/>
<evidence type="ECO:0000256" key="6">
    <source>
        <dbReference type="ARBA" id="ARBA00022692"/>
    </source>
</evidence>
<protein>
    <recommendedName>
        <fullName evidence="2">chitin synthase</fullName>
        <ecNumber evidence="2">2.4.1.16</ecNumber>
    </recommendedName>
</protein>
<evidence type="ECO:0000256" key="10">
    <source>
        <dbReference type="SAM" id="MobiDB-lite"/>
    </source>
</evidence>
<feature type="transmembrane region" description="Helical" evidence="11">
    <location>
        <begin position="535"/>
        <end position="558"/>
    </location>
</feature>